<protein>
    <submittedName>
        <fullName evidence="1">YncE family protein</fullName>
    </submittedName>
</protein>
<sequence>MLYCCISCNGQPPLGTDHLTLEKSIEMPEVSGRIDHLTINLKDNLVYVAALGSNTVEVVDLNRGKVIHSIKGLDEPQGVCYLPVQNELVVANGGNGNCMFYNAVTYATIATVHLGSDADNVRYDAGNKKIYVGYGSGGIAVIDAATHQQTANIPLPVHPESLQIDEKNKLLFVNLPDNNSVAVIDMPTAKVIHTWKIDSLKANFPMALDTAGNSVIIGYRNPPMLVSYNATTGKERSRTALIGDVDDVFYYEPKQEIFASGGDGAINIFKKASNSGFTRIANIPTRSGARTSLLIPSLQRFVVAERPSGGKYAALAVYKIND</sequence>
<dbReference type="AlphaFoldDB" id="A0A4U3LBC0"/>
<accession>A0A4U3LBC0</accession>
<comment type="caution">
    <text evidence="1">The sequence shown here is derived from an EMBL/GenBank/DDBJ whole genome shotgun (WGS) entry which is preliminary data.</text>
</comment>
<gene>
    <name evidence="1" type="ORF">FC093_00975</name>
</gene>
<dbReference type="Gene3D" id="2.130.10.10">
    <property type="entry name" value="YVTN repeat-like/Quinoprotein amine dehydrogenase"/>
    <property type="match status" value="1"/>
</dbReference>
<dbReference type="SUPFAM" id="SSF51004">
    <property type="entry name" value="C-terminal (heme d1) domain of cytochrome cd1-nitrite reductase"/>
    <property type="match status" value="1"/>
</dbReference>
<dbReference type="PANTHER" id="PTHR47197:SF3">
    <property type="entry name" value="DIHYDRO-HEME D1 DEHYDROGENASE"/>
    <property type="match status" value="1"/>
</dbReference>
<name>A0A4U3LBC0_9BACT</name>
<organism evidence="1 2">
    <name type="scientific">Ilyomonas limi</name>
    <dbReference type="NCBI Taxonomy" id="2575867"/>
    <lineage>
        <taxon>Bacteria</taxon>
        <taxon>Pseudomonadati</taxon>
        <taxon>Bacteroidota</taxon>
        <taxon>Chitinophagia</taxon>
        <taxon>Chitinophagales</taxon>
        <taxon>Chitinophagaceae</taxon>
        <taxon>Ilyomonas</taxon>
    </lineage>
</organism>
<dbReference type="OrthoDB" id="7510834at2"/>
<dbReference type="Proteomes" id="UP000305848">
    <property type="component" value="Unassembled WGS sequence"/>
</dbReference>
<dbReference type="EMBL" id="SZQL01000001">
    <property type="protein sequence ID" value="TKK72059.1"/>
    <property type="molecule type" value="Genomic_DNA"/>
</dbReference>
<dbReference type="InterPro" id="IPR015943">
    <property type="entry name" value="WD40/YVTN_repeat-like_dom_sf"/>
</dbReference>
<proteinExistence type="predicted"/>
<reference evidence="1 2" key="1">
    <citation type="submission" date="2019-05" db="EMBL/GenBank/DDBJ databases">
        <title>Panacibacter sp. strain 17mud1-8 Genome sequencing and assembly.</title>
        <authorList>
            <person name="Chhetri G."/>
        </authorList>
    </citation>
    <scope>NUCLEOTIDE SEQUENCE [LARGE SCALE GENOMIC DNA]</scope>
    <source>
        <strain evidence="1 2">17mud1-8</strain>
    </source>
</reference>
<evidence type="ECO:0000313" key="1">
    <source>
        <dbReference type="EMBL" id="TKK72059.1"/>
    </source>
</evidence>
<dbReference type="InterPro" id="IPR011048">
    <property type="entry name" value="Haem_d1_sf"/>
</dbReference>
<dbReference type="InterPro" id="IPR051200">
    <property type="entry name" value="Host-pathogen_enzymatic-act"/>
</dbReference>
<dbReference type="PANTHER" id="PTHR47197">
    <property type="entry name" value="PROTEIN NIRF"/>
    <property type="match status" value="1"/>
</dbReference>
<keyword evidence="2" id="KW-1185">Reference proteome</keyword>
<evidence type="ECO:0000313" key="2">
    <source>
        <dbReference type="Proteomes" id="UP000305848"/>
    </source>
</evidence>